<dbReference type="RefSeq" id="WP_064220364.1">
    <property type="nucleotide sequence ID" value="NZ_LVXZ01000292.1"/>
</dbReference>
<gene>
    <name evidence="1" type="ORF">A4H96_15310</name>
</gene>
<keyword evidence="2" id="KW-1185">Reference proteome</keyword>
<dbReference type="Proteomes" id="UP000078302">
    <property type="component" value="Unassembled WGS sequence"/>
</dbReference>
<dbReference type="Pfam" id="PF11583">
    <property type="entry name" value="AurF"/>
    <property type="match status" value="1"/>
</dbReference>
<protein>
    <recommendedName>
        <fullName evidence="3">Diiron oxygenase</fullName>
    </recommendedName>
</protein>
<dbReference type="AlphaFoldDB" id="A0A179B694"/>
<accession>A0A179B694</accession>
<reference evidence="1 2" key="1">
    <citation type="submission" date="2016-04" db="EMBL/GenBank/DDBJ databases">
        <title>Acidithiobacillus ferrooxidans genome sequencing and assembly.</title>
        <authorList>
            <person name="Zhou Z."/>
        </authorList>
    </citation>
    <scope>NUCLEOTIDE SEQUENCE [LARGE SCALE GENOMIC DNA]</scope>
    <source>
        <strain evidence="1 2">BY0502</strain>
    </source>
</reference>
<evidence type="ECO:0000313" key="2">
    <source>
        <dbReference type="Proteomes" id="UP000078302"/>
    </source>
</evidence>
<comment type="caution">
    <text evidence="1">The sequence shown here is derived from an EMBL/GenBank/DDBJ whole genome shotgun (WGS) entry which is preliminary data.</text>
</comment>
<dbReference type="OrthoDB" id="581579at2"/>
<evidence type="ECO:0008006" key="3">
    <source>
        <dbReference type="Google" id="ProtNLM"/>
    </source>
</evidence>
<dbReference type="Gene3D" id="1.10.620.20">
    <property type="entry name" value="Ribonucleotide Reductase, subunit A"/>
    <property type="match status" value="1"/>
</dbReference>
<dbReference type="GO" id="GO:0016491">
    <property type="term" value="F:oxidoreductase activity"/>
    <property type="evidence" value="ECO:0007669"/>
    <property type="project" value="InterPro"/>
</dbReference>
<evidence type="ECO:0000313" key="1">
    <source>
        <dbReference type="EMBL" id="OAP87226.1"/>
    </source>
</evidence>
<dbReference type="InterPro" id="IPR012348">
    <property type="entry name" value="RNR-like"/>
</dbReference>
<organism evidence="1 2">
    <name type="scientific">Acidithiobacillus ferrooxidans</name>
    <name type="common">Thiobacillus ferrooxidans</name>
    <dbReference type="NCBI Taxonomy" id="920"/>
    <lineage>
        <taxon>Bacteria</taxon>
        <taxon>Pseudomonadati</taxon>
        <taxon>Pseudomonadota</taxon>
        <taxon>Acidithiobacillia</taxon>
        <taxon>Acidithiobacillales</taxon>
        <taxon>Acidithiobacillaceae</taxon>
        <taxon>Acidithiobacillus</taxon>
    </lineage>
</organism>
<dbReference type="InterPro" id="IPR025859">
    <property type="entry name" value="AurF/CmlI"/>
</dbReference>
<proteinExistence type="predicted"/>
<sequence>MDTSNTNDYPDNSDVLQRLCTSWGTRVAVKQPDLDNTYDLQKPDYPEHLLPFKTHPSYENLDDATKQRVLAGGWIAYNEKTIAVEENIINPACALLLHQTFPGTSAEWAPIAMAQTMVDEQYHILMCLNACRVSRRQRKLDGLQLPTPGIVSLQRTYLEGATVEWQRPIIQLAFATIAEMTINAYLLLLSSDATIQPLNRITTDLHRRDEAAHHALFRQIVKSVFLGMNQHQQNYFVEILPHGLRAFASAEFHGWRALLEALGIKDAAMIIEDCEAHPANSALVRDYNGLKGLATELGILDRIDYVL</sequence>
<dbReference type="EMBL" id="LVXZ01000292">
    <property type="protein sequence ID" value="OAP87226.1"/>
    <property type="molecule type" value="Genomic_DNA"/>
</dbReference>
<dbReference type="InterPro" id="IPR009078">
    <property type="entry name" value="Ferritin-like_SF"/>
</dbReference>
<name>A0A179B694_ACIFR</name>
<dbReference type="SUPFAM" id="SSF47240">
    <property type="entry name" value="Ferritin-like"/>
    <property type="match status" value="1"/>
</dbReference>